<feature type="domain" description="Amidohydrolase-related" evidence="2">
    <location>
        <begin position="326"/>
        <end position="661"/>
    </location>
</feature>
<dbReference type="EMBL" id="CP013244">
    <property type="protein sequence ID" value="ANP45120.1"/>
    <property type="molecule type" value="Genomic_DNA"/>
</dbReference>
<dbReference type="InterPro" id="IPR032466">
    <property type="entry name" value="Metal_Hydrolase"/>
</dbReference>
<protein>
    <recommendedName>
        <fullName evidence="2">Amidohydrolase-related domain-containing protein</fullName>
    </recommendedName>
</protein>
<dbReference type="STRING" id="1759059.ATE48_03900"/>
<evidence type="ECO:0000313" key="3">
    <source>
        <dbReference type="EMBL" id="ANP45120.1"/>
    </source>
</evidence>
<evidence type="ECO:0000259" key="2">
    <source>
        <dbReference type="Pfam" id="PF01979"/>
    </source>
</evidence>
<dbReference type="Proteomes" id="UP000092498">
    <property type="component" value="Chromosome"/>
</dbReference>
<dbReference type="Gene3D" id="2.30.40.10">
    <property type="entry name" value="Urease, subunit C, domain 1"/>
    <property type="match status" value="1"/>
</dbReference>
<keyword evidence="4" id="KW-1185">Reference proteome</keyword>
<evidence type="ECO:0000256" key="1">
    <source>
        <dbReference type="SAM" id="SignalP"/>
    </source>
</evidence>
<gene>
    <name evidence="3" type="ORF">ATE48_03900</name>
</gene>
<dbReference type="Pfam" id="PF01979">
    <property type="entry name" value="Amidohydro_1"/>
    <property type="match status" value="1"/>
</dbReference>
<accession>A0A1B1AEY1</accession>
<dbReference type="InterPro" id="IPR011059">
    <property type="entry name" value="Metal-dep_hydrolase_composite"/>
</dbReference>
<feature type="signal peptide" evidence="1">
    <location>
        <begin position="1"/>
        <end position="22"/>
    </location>
</feature>
<dbReference type="PANTHER" id="PTHR43135">
    <property type="entry name" value="ALPHA-D-RIBOSE 1-METHYLPHOSPHONATE 5-TRIPHOSPHATE DIPHOSPHATASE"/>
    <property type="match status" value="1"/>
</dbReference>
<organism evidence="3 4">
    <name type="scientific">Candidatus Viadribacter manganicus</name>
    <dbReference type="NCBI Taxonomy" id="1759059"/>
    <lineage>
        <taxon>Bacteria</taxon>
        <taxon>Pseudomonadati</taxon>
        <taxon>Pseudomonadota</taxon>
        <taxon>Alphaproteobacteria</taxon>
        <taxon>Hyphomonadales</taxon>
        <taxon>Hyphomonadaceae</taxon>
        <taxon>Candidatus Viadribacter</taxon>
    </lineage>
</organism>
<name>A0A1B1AEY1_9PROT</name>
<proteinExistence type="predicted"/>
<dbReference type="PANTHER" id="PTHR43135:SF3">
    <property type="entry name" value="ALPHA-D-RIBOSE 1-METHYLPHOSPHONATE 5-TRIPHOSPHATE DIPHOSPHATASE"/>
    <property type="match status" value="1"/>
</dbReference>
<dbReference type="AlphaFoldDB" id="A0A1B1AEY1"/>
<dbReference type="KEGG" id="cbot:ATE48_03900"/>
<evidence type="ECO:0000313" key="4">
    <source>
        <dbReference type="Proteomes" id="UP000092498"/>
    </source>
</evidence>
<keyword evidence="1" id="KW-0732">Signal</keyword>
<dbReference type="Gene3D" id="3.20.20.140">
    <property type="entry name" value="Metal-dependent hydrolases"/>
    <property type="match status" value="1"/>
</dbReference>
<reference evidence="3 4" key="1">
    <citation type="submission" date="2015-11" db="EMBL/GenBank/DDBJ databases">
        <title>Whole-Genome Sequence of Candidatus Oderbacter manganicum from the National Park Lower Oder Valley, Germany.</title>
        <authorList>
            <person name="Braun B."/>
            <person name="Liere K."/>
            <person name="Szewzyk U."/>
        </authorList>
    </citation>
    <scope>NUCLEOTIDE SEQUENCE [LARGE SCALE GENOMIC DNA]</scope>
    <source>
        <strain evidence="3 4">OTSz_A_272</strain>
    </source>
</reference>
<dbReference type="RefSeq" id="WP_066768004.1">
    <property type="nucleotide sequence ID" value="NZ_CP013244.1"/>
</dbReference>
<feature type="chain" id="PRO_5008518687" description="Amidohydrolase-related domain-containing protein" evidence="1">
    <location>
        <begin position="23"/>
        <end position="681"/>
    </location>
</feature>
<dbReference type="SUPFAM" id="SSF51556">
    <property type="entry name" value="Metallo-dependent hydrolases"/>
    <property type="match status" value="1"/>
</dbReference>
<dbReference type="OrthoDB" id="8098664at2"/>
<dbReference type="InterPro" id="IPR051781">
    <property type="entry name" value="Metallo-dep_Hydrolase"/>
</dbReference>
<dbReference type="InterPro" id="IPR006680">
    <property type="entry name" value="Amidohydro-rel"/>
</dbReference>
<sequence length="681" mass="73076">MKRFVATLVALFCFAIAPPSRAQSDAAAGLAQAPVNAETWAIISTAGRHGTSQRWSADGVRWSRDSILLRGFVTEVDQQMRLGADGVLQSLTVRGTTPSGDAAETFRVADGAYQFLSPVDSGGAALPAGAFYASFGGTLDSTIALIDYLRSRPDHAIQLLPSGRAELVQLATRSVSNGRETKTLTAYAIVGFGLSPFPVWYDGDRFFAYAGFLSYIPVGWEGVANELSAAQDEALSGRATALVRDVGPRTTTPVYFQNVRIFDAEARRFRNNQNVVVVDGRITAVGGRSVRAPAGAQVISGEGRTLTPGLWDSHQHFSSDDAGPLLLSQGITNIRDPGNRDADLMARRARINEGALLGPRIIASLLIDGEGPNTAQMATVARNVEEGMAAVHHAHEAGYFGVKLYGTLEPSLVAPIAAEAHRLSLHVQGHIPHGMRPLEAIRAGYNEITHINFVMMQAMPDDVVQNSNGLPRFYGTARYAADVNLRSPEMRAYLDELARRHVAVDPTISIFEGGYVPEMGEIAPAYAPFMGTMPPAVERGFRAASFATTEEVSREQMRRSQQALMNLVSELHRRRVTIVAGTDGSGLELVRELELYVQAGFSPADALATATIVPAQLFGVGEETGSIRVGKAADLVLVEGDPGRNIGDLRNVVVVMRDGRLMQADALRRAVGISGPPHRAN</sequence>
<dbReference type="GO" id="GO:0016810">
    <property type="term" value="F:hydrolase activity, acting on carbon-nitrogen (but not peptide) bonds"/>
    <property type="evidence" value="ECO:0007669"/>
    <property type="project" value="InterPro"/>
</dbReference>
<dbReference type="InParanoid" id="A0A1B1AEY1"/>
<dbReference type="SUPFAM" id="SSF51338">
    <property type="entry name" value="Composite domain of metallo-dependent hydrolases"/>
    <property type="match status" value="1"/>
</dbReference>